<dbReference type="GO" id="GO:0004674">
    <property type="term" value="F:protein serine/threonine kinase activity"/>
    <property type="evidence" value="ECO:0007669"/>
    <property type="project" value="UniProtKB-KW"/>
</dbReference>
<dbReference type="Gene3D" id="3.30.200.20">
    <property type="entry name" value="Phosphorylase Kinase, domain 1"/>
    <property type="match status" value="1"/>
</dbReference>
<evidence type="ECO:0000256" key="6">
    <source>
        <dbReference type="ARBA" id="ARBA00038035"/>
    </source>
</evidence>
<evidence type="ECO:0000256" key="2">
    <source>
        <dbReference type="ARBA" id="ARBA00022679"/>
    </source>
</evidence>
<feature type="binding site" evidence="11">
    <location>
        <position position="78"/>
    </location>
    <ligand>
        <name>ATP</name>
        <dbReference type="ChEBI" id="CHEBI:30616"/>
    </ligand>
</feature>
<dbReference type="SMART" id="SM00220">
    <property type="entry name" value="S_TKc"/>
    <property type="match status" value="1"/>
</dbReference>
<evidence type="ECO:0000256" key="8">
    <source>
        <dbReference type="ARBA" id="ARBA00049014"/>
    </source>
</evidence>
<dbReference type="InterPro" id="IPR008271">
    <property type="entry name" value="Ser/Thr_kinase_AS"/>
</dbReference>
<name>A0A915DAE7_9BILA</name>
<evidence type="ECO:0000256" key="7">
    <source>
        <dbReference type="ARBA" id="ARBA00038999"/>
    </source>
</evidence>
<dbReference type="Gene3D" id="1.10.510.10">
    <property type="entry name" value="Transferase(Phosphotransferase) domain 1"/>
    <property type="match status" value="1"/>
</dbReference>
<organism evidence="13 14">
    <name type="scientific">Ditylenchus dipsaci</name>
    <dbReference type="NCBI Taxonomy" id="166011"/>
    <lineage>
        <taxon>Eukaryota</taxon>
        <taxon>Metazoa</taxon>
        <taxon>Ecdysozoa</taxon>
        <taxon>Nematoda</taxon>
        <taxon>Chromadorea</taxon>
        <taxon>Rhabditida</taxon>
        <taxon>Tylenchina</taxon>
        <taxon>Tylenchomorpha</taxon>
        <taxon>Sphaerularioidea</taxon>
        <taxon>Anguinidae</taxon>
        <taxon>Anguininae</taxon>
        <taxon>Ditylenchus</taxon>
    </lineage>
</organism>
<dbReference type="GO" id="GO:0051403">
    <property type="term" value="P:stress-activated MAPK cascade"/>
    <property type="evidence" value="ECO:0007669"/>
    <property type="project" value="TreeGrafter"/>
</dbReference>
<keyword evidence="13" id="KW-1185">Reference proteome</keyword>
<dbReference type="EC" id="2.7.12.2" evidence="7"/>
<dbReference type="AlphaFoldDB" id="A0A915DAE7"/>
<dbReference type="WBParaSite" id="jg17831">
    <property type="protein sequence ID" value="jg17831"/>
    <property type="gene ID" value="jg17831"/>
</dbReference>
<keyword evidence="2" id="KW-0808">Transferase</keyword>
<dbReference type="FunFam" id="3.30.200.20:FF:000576">
    <property type="entry name" value="CBN-SEK-1 protein"/>
    <property type="match status" value="1"/>
</dbReference>
<comment type="similarity">
    <text evidence="6">Belongs to the protein kinase superfamily. STE Ser/Thr protein kinase family. MAP kinase kinase subfamily.</text>
</comment>
<dbReference type="InterPro" id="IPR011009">
    <property type="entry name" value="Kinase-like_dom_sf"/>
</dbReference>
<keyword evidence="4" id="KW-0418">Kinase</keyword>
<protein>
    <recommendedName>
        <fullName evidence="7">mitogen-activated protein kinase kinase</fullName>
        <ecNumber evidence="7">2.7.12.2</ecNumber>
    </recommendedName>
</protein>
<accession>A0A915DAE7</accession>
<reference evidence="14" key="1">
    <citation type="submission" date="2022-11" db="UniProtKB">
        <authorList>
            <consortium name="WormBaseParasite"/>
        </authorList>
    </citation>
    <scope>IDENTIFICATION</scope>
</reference>
<comment type="catalytic activity">
    <reaction evidence="8">
        <text>L-seryl-[protein] + ATP = O-phospho-L-seryl-[protein] + ADP + H(+)</text>
        <dbReference type="Rhea" id="RHEA:17989"/>
        <dbReference type="Rhea" id="RHEA-COMP:9863"/>
        <dbReference type="Rhea" id="RHEA-COMP:11604"/>
        <dbReference type="ChEBI" id="CHEBI:15378"/>
        <dbReference type="ChEBI" id="CHEBI:29999"/>
        <dbReference type="ChEBI" id="CHEBI:30616"/>
        <dbReference type="ChEBI" id="CHEBI:83421"/>
        <dbReference type="ChEBI" id="CHEBI:456216"/>
        <dbReference type="EC" id="2.7.12.2"/>
    </reaction>
</comment>
<evidence type="ECO:0000259" key="12">
    <source>
        <dbReference type="PROSITE" id="PS50011"/>
    </source>
</evidence>
<keyword evidence="5 11" id="KW-0067">ATP-binding</keyword>
<dbReference type="PANTHER" id="PTHR48013:SF28">
    <property type="entry name" value="DUAL SPECIFICITY MITOGEN-ACTIVATED PROTEIN KINASE KINASE SEK-1"/>
    <property type="match status" value="1"/>
</dbReference>
<evidence type="ECO:0000256" key="5">
    <source>
        <dbReference type="ARBA" id="ARBA00022840"/>
    </source>
</evidence>
<evidence type="ECO:0000256" key="4">
    <source>
        <dbReference type="ARBA" id="ARBA00022777"/>
    </source>
</evidence>
<dbReference type="InterPro" id="IPR000719">
    <property type="entry name" value="Prot_kinase_dom"/>
</dbReference>
<evidence type="ECO:0000256" key="11">
    <source>
        <dbReference type="PROSITE-ProRule" id="PRU10141"/>
    </source>
</evidence>
<dbReference type="PANTHER" id="PTHR48013">
    <property type="entry name" value="DUAL SPECIFICITY MITOGEN-ACTIVATED PROTEIN KINASE KINASE 5-RELATED"/>
    <property type="match status" value="1"/>
</dbReference>
<dbReference type="Pfam" id="PF00069">
    <property type="entry name" value="Pkinase"/>
    <property type="match status" value="1"/>
</dbReference>
<keyword evidence="1" id="KW-0723">Serine/threonine-protein kinase</keyword>
<comment type="catalytic activity">
    <reaction evidence="10">
        <text>L-tyrosyl-[protein] + ATP = O-phospho-L-tyrosyl-[protein] + ADP + H(+)</text>
        <dbReference type="Rhea" id="RHEA:10596"/>
        <dbReference type="Rhea" id="RHEA-COMP:10136"/>
        <dbReference type="Rhea" id="RHEA-COMP:20101"/>
        <dbReference type="ChEBI" id="CHEBI:15378"/>
        <dbReference type="ChEBI" id="CHEBI:30616"/>
        <dbReference type="ChEBI" id="CHEBI:46858"/>
        <dbReference type="ChEBI" id="CHEBI:61978"/>
        <dbReference type="ChEBI" id="CHEBI:456216"/>
        <dbReference type="EC" id="2.7.12.2"/>
    </reaction>
</comment>
<keyword evidence="3 11" id="KW-0547">Nucleotide-binding</keyword>
<evidence type="ECO:0000313" key="14">
    <source>
        <dbReference type="WBParaSite" id="jg17831"/>
    </source>
</evidence>
<proteinExistence type="inferred from homology"/>
<dbReference type="Proteomes" id="UP000887574">
    <property type="component" value="Unplaced"/>
</dbReference>
<evidence type="ECO:0000256" key="1">
    <source>
        <dbReference type="ARBA" id="ARBA00022527"/>
    </source>
</evidence>
<dbReference type="InterPro" id="IPR017441">
    <property type="entry name" value="Protein_kinase_ATP_BS"/>
</dbReference>
<comment type="catalytic activity">
    <reaction evidence="9">
        <text>L-threonyl-[protein] + ATP = O-phospho-L-threonyl-[protein] + ADP + H(+)</text>
        <dbReference type="Rhea" id="RHEA:46608"/>
        <dbReference type="Rhea" id="RHEA-COMP:11060"/>
        <dbReference type="Rhea" id="RHEA-COMP:11605"/>
        <dbReference type="ChEBI" id="CHEBI:15378"/>
        <dbReference type="ChEBI" id="CHEBI:30013"/>
        <dbReference type="ChEBI" id="CHEBI:30616"/>
        <dbReference type="ChEBI" id="CHEBI:61977"/>
        <dbReference type="ChEBI" id="CHEBI:456216"/>
        <dbReference type="EC" id="2.7.12.2"/>
    </reaction>
</comment>
<sequence>MARPGGKLKFKPGGIKMPDLTPPPAVDLDDKFIMKLDNGSEAVVSANELEKISELGRGAYGVVEKMRHRSTGMIFAVKRIHSSIQDESQKRMFVELDACMKSGCCPQMVRFYGAMFREGDVWICMEVMDISLDKFYRMCVDMERTIPEPFIAKVALSVVEGLNFMKEEMNLIHRDVKPSNILLNRQGDVKICDFGISGHLTNSVAKTVNAGCKPYMPPERIEGDSKDAYGVQADVWSMGITLVELASGKHPYGKWKTPFEQLKQVVQEPPPSVDRSLGFSDQFHDFIALCLTKNFRNRPKYKELLEHPFLVTAQLTRSQQAFDAGEFVISILELSNIERNQILNGLNSMVINVNPLFSHYKRRIRQRRGRVVAIDNLHLLAREKSRPSECISQCPVREFTTHKLDQANTLSEITVDLMSFNKSFIRKVPSMVKVKNGITIASLKEKLEKFCRKTTLKVVELQQDKNGRMTSTKELDDNYTLTLQHSNIGFDFPEITVQFFFREVYTHAFKPYQDQSFPNCDLPLKYADGTTVSMLINLLGDECNLKVRRIYDLDINDLLPKSKQEMADYNEIKEGQNIGLDITDVAVHFYTRKTYLDDFKLWTKPPLVHFKNGTTALEVKDMAQRLVDKDNYKLESTERAQIVGLEFESVNVNVYYSTQYKNKVKYIKMKEAEFLNTLPAPIGTTISDFKKLIEKSYATEVNEVYQISNNNAKKEECHVLEDSYKLENNEI</sequence>
<dbReference type="PROSITE" id="PS00107">
    <property type="entry name" value="PROTEIN_KINASE_ATP"/>
    <property type="match status" value="1"/>
</dbReference>
<dbReference type="FunFam" id="1.10.510.10:FF:000432">
    <property type="entry name" value="mitogen-activated protein kinase kinase 3"/>
    <property type="match status" value="1"/>
</dbReference>
<feature type="domain" description="Protein kinase" evidence="12">
    <location>
        <begin position="49"/>
        <end position="310"/>
    </location>
</feature>
<dbReference type="PROSITE" id="PS50011">
    <property type="entry name" value="PROTEIN_KINASE_DOM"/>
    <property type="match status" value="1"/>
</dbReference>
<dbReference type="PROSITE" id="PS00108">
    <property type="entry name" value="PROTEIN_KINASE_ST"/>
    <property type="match status" value="1"/>
</dbReference>
<dbReference type="GO" id="GO:0005524">
    <property type="term" value="F:ATP binding"/>
    <property type="evidence" value="ECO:0007669"/>
    <property type="project" value="UniProtKB-UniRule"/>
</dbReference>
<evidence type="ECO:0000256" key="3">
    <source>
        <dbReference type="ARBA" id="ARBA00022741"/>
    </source>
</evidence>
<evidence type="ECO:0000313" key="13">
    <source>
        <dbReference type="Proteomes" id="UP000887574"/>
    </source>
</evidence>
<evidence type="ECO:0000256" key="10">
    <source>
        <dbReference type="ARBA" id="ARBA00051693"/>
    </source>
</evidence>
<dbReference type="SUPFAM" id="SSF56112">
    <property type="entry name" value="Protein kinase-like (PK-like)"/>
    <property type="match status" value="1"/>
</dbReference>
<evidence type="ECO:0000256" key="9">
    <source>
        <dbReference type="ARBA" id="ARBA00049299"/>
    </source>
</evidence>
<dbReference type="GO" id="GO:0004708">
    <property type="term" value="F:MAP kinase kinase activity"/>
    <property type="evidence" value="ECO:0007669"/>
    <property type="project" value="UniProtKB-EC"/>
</dbReference>